<dbReference type="PANTHER" id="PTHR47027:SF20">
    <property type="entry name" value="REVERSE TRANSCRIPTASE-LIKE PROTEIN WITH RNA-DIRECTED DNA POLYMERASE DOMAIN"/>
    <property type="match status" value="1"/>
</dbReference>
<dbReference type="Proteomes" id="UP001347796">
    <property type="component" value="Unassembled WGS sequence"/>
</dbReference>
<dbReference type="InterPro" id="IPR043502">
    <property type="entry name" value="DNA/RNA_pol_sf"/>
</dbReference>
<gene>
    <name evidence="2" type="ORF">SNE40_022972</name>
</gene>
<keyword evidence="3" id="KW-1185">Reference proteome</keyword>
<feature type="domain" description="Reverse transcriptase" evidence="1">
    <location>
        <begin position="1"/>
        <end position="144"/>
    </location>
</feature>
<dbReference type="InterPro" id="IPR000477">
    <property type="entry name" value="RT_dom"/>
</dbReference>
<reference evidence="2 3" key="1">
    <citation type="submission" date="2024-01" db="EMBL/GenBank/DDBJ databases">
        <title>The genome of the rayed Mediterranean limpet Patella caerulea (Linnaeus, 1758).</title>
        <authorList>
            <person name="Anh-Thu Weber A."/>
            <person name="Halstead-Nussloch G."/>
        </authorList>
    </citation>
    <scope>NUCLEOTIDE SEQUENCE [LARGE SCALE GENOMIC DNA]</scope>
    <source>
        <strain evidence="2">AATW-2023a</strain>
        <tissue evidence="2">Whole specimen</tissue>
    </source>
</reference>
<proteinExistence type="predicted"/>
<dbReference type="SUPFAM" id="SSF56672">
    <property type="entry name" value="DNA/RNA polymerases"/>
    <property type="match status" value="1"/>
</dbReference>
<dbReference type="PRINTS" id="PR01345">
    <property type="entry name" value="CERVTRCPTASE"/>
</dbReference>
<accession>A0AAN8G1V3</accession>
<evidence type="ECO:0000259" key="1">
    <source>
        <dbReference type="PROSITE" id="PS50878"/>
    </source>
</evidence>
<dbReference type="PROSITE" id="PS50878">
    <property type="entry name" value="RT_POL"/>
    <property type="match status" value="1"/>
</dbReference>
<dbReference type="AlphaFoldDB" id="A0AAN8G1V3"/>
<name>A0AAN8G1V3_PATCE</name>
<evidence type="ECO:0000313" key="2">
    <source>
        <dbReference type="EMBL" id="KAK6166223.1"/>
    </source>
</evidence>
<organism evidence="2 3">
    <name type="scientific">Patella caerulea</name>
    <name type="common">Rayed Mediterranean limpet</name>
    <dbReference type="NCBI Taxonomy" id="87958"/>
    <lineage>
        <taxon>Eukaryota</taxon>
        <taxon>Metazoa</taxon>
        <taxon>Spiralia</taxon>
        <taxon>Lophotrochozoa</taxon>
        <taxon>Mollusca</taxon>
        <taxon>Gastropoda</taxon>
        <taxon>Patellogastropoda</taxon>
        <taxon>Patelloidea</taxon>
        <taxon>Patellidae</taxon>
        <taxon>Patella</taxon>
    </lineage>
</organism>
<dbReference type="PANTHER" id="PTHR47027">
    <property type="entry name" value="REVERSE TRANSCRIPTASE DOMAIN-CONTAINING PROTEIN"/>
    <property type="match status" value="1"/>
</dbReference>
<evidence type="ECO:0000313" key="3">
    <source>
        <dbReference type="Proteomes" id="UP001347796"/>
    </source>
</evidence>
<protein>
    <recommendedName>
        <fullName evidence="1">Reverse transcriptase domain-containing protein</fullName>
    </recommendedName>
</protein>
<dbReference type="EMBL" id="JAZGQO010000021">
    <property type="protein sequence ID" value="KAK6166223.1"/>
    <property type="molecule type" value="Genomic_DNA"/>
</dbReference>
<sequence length="295" mass="34005">MYQDIKSSVKYKNKISATFPCVRQGENLSPLLFALYLNDLEAFLLDHDCKGVQTEYYGNELLNYLKIFVLLYADDTVLFADNVKNMNIMLNAFGEYCTLWKLNVNINKTKLVIFGSRGQSNATFSLLNRDLEICDSYNYLGVVFSKGCSFAQAQQRIKNQASKALHLLYSRIHNLNLPIDCQLKLFDHTILPILLYGCEIWGFGDLSPIETIHNQFLRNILKVKKSTPLYMLYGETGRYPLSIYIKHRMVSFWIKMISGKVGKYLLLLYKSLLINDVNHTNKWLITIKNTLTDCG</sequence>
<dbReference type="Pfam" id="PF00078">
    <property type="entry name" value="RVT_1"/>
    <property type="match status" value="1"/>
</dbReference>
<comment type="caution">
    <text evidence="2">The sequence shown here is derived from an EMBL/GenBank/DDBJ whole genome shotgun (WGS) entry which is preliminary data.</text>
</comment>